<evidence type="ECO:0000313" key="3">
    <source>
        <dbReference type="Proteomes" id="UP001159364"/>
    </source>
</evidence>
<protein>
    <submittedName>
        <fullName evidence="2">Uncharacterized protein</fullName>
    </submittedName>
</protein>
<dbReference type="Proteomes" id="UP001159364">
    <property type="component" value="Linkage Group LG07"/>
</dbReference>
<organism evidence="2 3">
    <name type="scientific">Erythroxylum novogranatense</name>
    <dbReference type="NCBI Taxonomy" id="1862640"/>
    <lineage>
        <taxon>Eukaryota</taxon>
        <taxon>Viridiplantae</taxon>
        <taxon>Streptophyta</taxon>
        <taxon>Embryophyta</taxon>
        <taxon>Tracheophyta</taxon>
        <taxon>Spermatophyta</taxon>
        <taxon>Magnoliopsida</taxon>
        <taxon>eudicotyledons</taxon>
        <taxon>Gunneridae</taxon>
        <taxon>Pentapetalae</taxon>
        <taxon>rosids</taxon>
        <taxon>fabids</taxon>
        <taxon>Malpighiales</taxon>
        <taxon>Erythroxylaceae</taxon>
        <taxon>Erythroxylum</taxon>
    </lineage>
</organism>
<name>A0AAV8SXP0_9ROSI</name>
<feature type="compositionally biased region" description="Low complexity" evidence="1">
    <location>
        <begin position="13"/>
        <end position="31"/>
    </location>
</feature>
<dbReference type="AlphaFoldDB" id="A0AAV8SXP0"/>
<comment type="caution">
    <text evidence="2">The sequence shown here is derived from an EMBL/GenBank/DDBJ whole genome shotgun (WGS) entry which is preliminary data.</text>
</comment>
<keyword evidence="3" id="KW-1185">Reference proteome</keyword>
<dbReference type="PANTHER" id="PTHR36322:SF3">
    <property type="entry name" value="TRANSMEMBRANE PROTEIN"/>
    <property type="match status" value="1"/>
</dbReference>
<reference evidence="2 3" key="1">
    <citation type="submission" date="2021-09" db="EMBL/GenBank/DDBJ databases">
        <title>Genomic insights and catalytic innovation underlie evolution of tropane alkaloids biosynthesis.</title>
        <authorList>
            <person name="Wang Y.-J."/>
            <person name="Tian T."/>
            <person name="Huang J.-P."/>
            <person name="Huang S.-X."/>
        </authorList>
    </citation>
    <scope>NUCLEOTIDE SEQUENCE [LARGE SCALE GENOMIC DNA]</scope>
    <source>
        <strain evidence="2">KIB-2018</strain>
        <tissue evidence="2">Leaf</tissue>
    </source>
</reference>
<feature type="region of interest" description="Disordered" evidence="1">
    <location>
        <begin position="1"/>
        <end position="31"/>
    </location>
</feature>
<gene>
    <name evidence="2" type="ORF">K2173_006755</name>
</gene>
<proteinExistence type="predicted"/>
<accession>A0AAV8SXP0</accession>
<dbReference type="EMBL" id="JAIWQS010000007">
    <property type="protein sequence ID" value="KAJ8759235.1"/>
    <property type="molecule type" value="Genomic_DNA"/>
</dbReference>
<dbReference type="PANTHER" id="PTHR36322">
    <property type="entry name" value="TRANSMEMBRANE PROTEIN"/>
    <property type="match status" value="1"/>
</dbReference>
<sequence>MSPPGSACDGNVASSSFSAPPSSCSSSALSPFSTSRSLWLLGRHRKKDTLLYGEREEEEGLRRCEEGLYRCDQKAGEEGSKVGLLQRYLEDQLRLVRSIYEFGDDDDEVHKFDCDDDQGTDTQIALLLD</sequence>
<evidence type="ECO:0000313" key="2">
    <source>
        <dbReference type="EMBL" id="KAJ8759235.1"/>
    </source>
</evidence>
<evidence type="ECO:0000256" key="1">
    <source>
        <dbReference type="SAM" id="MobiDB-lite"/>
    </source>
</evidence>